<reference evidence="2 3" key="1">
    <citation type="submission" date="2013-03" db="EMBL/GenBank/DDBJ databases">
        <authorList>
            <person name="Warren W."/>
            <person name="Wilson R.K."/>
        </authorList>
    </citation>
    <scope>NUCLEOTIDE SEQUENCE</scope>
</reference>
<evidence type="ECO:0000256" key="1">
    <source>
        <dbReference type="SAM" id="Phobius"/>
    </source>
</evidence>
<dbReference type="Proteomes" id="UP000233100">
    <property type="component" value="Chromosome 7"/>
</dbReference>
<dbReference type="PANTHER" id="PTHR46254">
    <property type="entry name" value="PROTEIN GVQW1-RELATED"/>
    <property type="match status" value="1"/>
</dbReference>
<evidence type="ECO:0000313" key="3">
    <source>
        <dbReference type="Proteomes" id="UP000233100"/>
    </source>
</evidence>
<keyword evidence="1" id="KW-0472">Membrane</keyword>
<keyword evidence="1" id="KW-0812">Transmembrane</keyword>
<keyword evidence="3" id="KW-1185">Reference proteome</keyword>
<dbReference type="Ensembl" id="ENSMFAT00000080975.1">
    <property type="protein sequence ID" value="ENSMFAP00000047378.1"/>
    <property type="gene ID" value="ENSMFAG00000056722.1"/>
</dbReference>
<reference evidence="2" key="2">
    <citation type="submission" date="2025-08" db="UniProtKB">
        <authorList>
            <consortium name="Ensembl"/>
        </authorList>
    </citation>
    <scope>IDENTIFICATION</scope>
</reference>
<dbReference type="AlphaFoldDB" id="A0A7N9CDU2"/>
<feature type="transmembrane region" description="Helical" evidence="1">
    <location>
        <begin position="20"/>
        <end position="37"/>
    </location>
</feature>
<accession>A0A7N9CDU2</accession>
<dbReference type="GeneTree" id="ENSGT00940000161627"/>
<keyword evidence="1" id="KW-1133">Transmembrane helix</keyword>
<protein>
    <submittedName>
        <fullName evidence="2">Uncharacterized protein</fullName>
    </submittedName>
</protein>
<reference evidence="2" key="3">
    <citation type="submission" date="2025-09" db="UniProtKB">
        <authorList>
            <consortium name="Ensembl"/>
        </authorList>
    </citation>
    <scope>IDENTIFICATION</scope>
</reference>
<evidence type="ECO:0000313" key="2">
    <source>
        <dbReference type="Ensembl" id="ENSMFAP00000047378.1"/>
    </source>
</evidence>
<proteinExistence type="predicted"/>
<organism evidence="2 3">
    <name type="scientific">Macaca fascicularis</name>
    <name type="common">Crab-eating macaque</name>
    <name type="synonym">Cynomolgus monkey</name>
    <dbReference type="NCBI Taxonomy" id="9541"/>
    <lineage>
        <taxon>Eukaryota</taxon>
        <taxon>Metazoa</taxon>
        <taxon>Chordata</taxon>
        <taxon>Craniata</taxon>
        <taxon>Vertebrata</taxon>
        <taxon>Euteleostomi</taxon>
        <taxon>Mammalia</taxon>
        <taxon>Eutheria</taxon>
        <taxon>Euarchontoglires</taxon>
        <taxon>Primates</taxon>
        <taxon>Haplorrhini</taxon>
        <taxon>Catarrhini</taxon>
        <taxon>Cercopithecidae</taxon>
        <taxon>Cercopithecinae</taxon>
        <taxon>Macaca</taxon>
    </lineage>
</organism>
<name>A0A7N9CDU2_MACFA</name>
<sequence length="110" mass="12996">MQLLVHKVFSIRFLKCNQQFSYLLVFFLLLFVCLFVFEVESRSVAQAGVQWRHLSSLQPLPPRLKQFSHLKLPSSWDYRRVPPRPANFCIFSRDGVSPRWPDCSRTPDLK</sequence>